<dbReference type="PANTHER" id="PTHR32401:SF22">
    <property type="entry name" value="LEGUME LECTIN DOMAIN-CONTAINING PROTEIN"/>
    <property type="match status" value="1"/>
</dbReference>
<dbReference type="Gramene" id="KOM31894">
    <property type="protein sequence ID" value="KOM31894"/>
    <property type="gene ID" value="LR48_Vigan01g145000"/>
</dbReference>
<organism evidence="6 7">
    <name type="scientific">Phaseolus angularis</name>
    <name type="common">Azuki bean</name>
    <name type="synonym">Vigna angularis</name>
    <dbReference type="NCBI Taxonomy" id="3914"/>
    <lineage>
        <taxon>Eukaryota</taxon>
        <taxon>Viridiplantae</taxon>
        <taxon>Streptophyta</taxon>
        <taxon>Embryophyta</taxon>
        <taxon>Tracheophyta</taxon>
        <taxon>Spermatophyta</taxon>
        <taxon>Magnoliopsida</taxon>
        <taxon>eudicotyledons</taxon>
        <taxon>Gunneridae</taxon>
        <taxon>Pentapetalae</taxon>
        <taxon>rosids</taxon>
        <taxon>fabids</taxon>
        <taxon>Fabales</taxon>
        <taxon>Fabaceae</taxon>
        <taxon>Papilionoideae</taxon>
        <taxon>50 kb inversion clade</taxon>
        <taxon>NPAAA clade</taxon>
        <taxon>indigoferoid/millettioid clade</taxon>
        <taxon>Phaseoleae</taxon>
        <taxon>Vigna</taxon>
    </lineage>
</organism>
<dbReference type="InterPro" id="IPR001220">
    <property type="entry name" value="Legume_lectin_dom"/>
</dbReference>
<keyword evidence="2" id="KW-0430">Lectin</keyword>
<evidence type="ECO:0000256" key="3">
    <source>
        <dbReference type="SAM" id="SignalP"/>
    </source>
</evidence>
<dbReference type="STRING" id="3914.A0A0L9TP07"/>
<evidence type="ECO:0000313" key="5">
    <source>
        <dbReference type="EMBL" id="KAG2409061.1"/>
    </source>
</evidence>
<dbReference type="OrthoDB" id="2014828at2759"/>
<dbReference type="CDD" id="cd06899">
    <property type="entry name" value="lectin_legume_LecRK_Arcelin_ConA"/>
    <property type="match status" value="1"/>
</dbReference>
<evidence type="ECO:0000256" key="1">
    <source>
        <dbReference type="ARBA" id="ARBA00007606"/>
    </source>
</evidence>
<evidence type="ECO:0000313" key="8">
    <source>
        <dbReference type="Proteomes" id="UP000743370"/>
    </source>
</evidence>
<reference evidence="6" key="2">
    <citation type="submission" date="2015-02" db="EMBL/GenBank/DDBJ databases">
        <authorList>
            <person name="Chooi Y.-H."/>
        </authorList>
    </citation>
    <scope>NUCLEOTIDE SEQUENCE</scope>
    <source>
        <tissue evidence="6">Seedling</tissue>
    </source>
</reference>
<dbReference type="Proteomes" id="UP000743370">
    <property type="component" value="Unassembled WGS sequence"/>
</dbReference>
<reference evidence="5 8" key="3">
    <citation type="submission" date="2020-05" db="EMBL/GenBank/DDBJ databases">
        <title>Vigna angularis (adzuki bean) Var. LongXiaoDou No. 4 denovo assembly.</title>
        <authorList>
            <person name="Xiang H."/>
        </authorList>
    </citation>
    <scope>NUCLEOTIDE SEQUENCE [LARGE SCALE GENOMIC DNA]</scope>
    <source>
        <tissue evidence="5">Leaf</tissue>
    </source>
</reference>
<feature type="domain" description="Legume lectin" evidence="4">
    <location>
        <begin position="26"/>
        <end position="257"/>
    </location>
</feature>
<feature type="signal peptide" evidence="3">
    <location>
        <begin position="1"/>
        <end position="25"/>
    </location>
</feature>
<evidence type="ECO:0000256" key="2">
    <source>
        <dbReference type="ARBA" id="ARBA00022734"/>
    </source>
</evidence>
<comment type="similarity">
    <text evidence="1">Belongs to the leguminous lectin family.</text>
</comment>
<dbReference type="OMA" id="YNESHDI"/>
<dbReference type="InterPro" id="IPR000985">
    <property type="entry name" value="Lectin_LegA_CS"/>
</dbReference>
<dbReference type="AlphaFoldDB" id="A0A0L9TP07"/>
<dbReference type="SUPFAM" id="SSF49899">
    <property type="entry name" value="Concanavalin A-like lectins/glucanases"/>
    <property type="match status" value="1"/>
</dbReference>
<evidence type="ECO:0000259" key="4">
    <source>
        <dbReference type="Pfam" id="PF00139"/>
    </source>
</evidence>
<proteinExistence type="inferred from homology"/>
<dbReference type="Proteomes" id="UP000053144">
    <property type="component" value="Chromosome 1"/>
</dbReference>
<dbReference type="InterPro" id="IPR013320">
    <property type="entry name" value="ConA-like_dom_sf"/>
</dbReference>
<dbReference type="InterPro" id="IPR050258">
    <property type="entry name" value="Leguminous_Lectin"/>
</dbReference>
<keyword evidence="3" id="KW-0732">Signal</keyword>
<dbReference type="KEGG" id="var:108327973"/>
<dbReference type="PIRSF" id="PIRSF002690">
    <property type="entry name" value="L-type_lectin_plant"/>
    <property type="match status" value="1"/>
</dbReference>
<dbReference type="Gene3D" id="2.60.120.200">
    <property type="match status" value="1"/>
</dbReference>
<evidence type="ECO:0000313" key="6">
    <source>
        <dbReference type="EMBL" id="KOM31894.1"/>
    </source>
</evidence>
<gene>
    <name evidence="5" type="ORF">HKW66_Vig0038830</name>
    <name evidence="6" type="ORF">LR48_Vigan01g145000</name>
</gene>
<dbReference type="Pfam" id="PF00139">
    <property type="entry name" value="Lectin_legB"/>
    <property type="match status" value="1"/>
</dbReference>
<dbReference type="InterPro" id="IPR016363">
    <property type="entry name" value="L-lectin"/>
</dbReference>
<feature type="chain" id="PRO_5005595177" evidence="3">
    <location>
        <begin position="26"/>
        <end position="259"/>
    </location>
</feature>
<dbReference type="GO" id="GO:0030246">
    <property type="term" value="F:carbohydrate binding"/>
    <property type="evidence" value="ECO:0007669"/>
    <property type="project" value="UniProtKB-KW"/>
</dbReference>
<evidence type="ECO:0000313" key="7">
    <source>
        <dbReference type="Proteomes" id="UP000053144"/>
    </source>
</evidence>
<dbReference type="PANTHER" id="PTHR32401">
    <property type="entry name" value="CONCANAVALIN A-LIKE LECTIN FAMILY PROTEIN"/>
    <property type="match status" value="1"/>
</dbReference>
<dbReference type="EMBL" id="CM003371">
    <property type="protein sequence ID" value="KOM31894.1"/>
    <property type="molecule type" value="Genomic_DNA"/>
</dbReference>
<sequence length="259" mass="28114">MAALYNTKPVFLLLIPLLMLHRSSDTSFNFPNFSGPYANTLLNFQGDAFASTGVIELTEVLNNGTIVLHSAGRATYALPVRLWDAETGKTASFTTTFSFKILNAPTLDFGEGISFFIAPFRSDMPRDAVGGYLGLFSPHTALKNTSRNHIVAIEFDMHRDEWDPPFPHIGIDINSISSVTTVAWENKQLGVATVSATVAYDPVAQNLSAVVSNDGPSIGHVIDLTTVLPEWVSVGFSGATGQLIELHKILSWTFSSSFN</sequence>
<dbReference type="PROSITE" id="PS00308">
    <property type="entry name" value="LECTIN_LEGUME_ALPHA"/>
    <property type="match status" value="1"/>
</dbReference>
<reference evidence="7" key="1">
    <citation type="journal article" date="2015" name="Proc. Natl. Acad. Sci. U.S.A.">
        <title>Genome sequencing of adzuki bean (Vigna angularis) provides insight into high starch and low fat accumulation and domestication.</title>
        <authorList>
            <person name="Yang K."/>
            <person name="Tian Z."/>
            <person name="Chen C."/>
            <person name="Luo L."/>
            <person name="Zhao B."/>
            <person name="Wang Z."/>
            <person name="Yu L."/>
            <person name="Li Y."/>
            <person name="Sun Y."/>
            <person name="Li W."/>
            <person name="Chen Y."/>
            <person name="Li Y."/>
            <person name="Zhang Y."/>
            <person name="Ai D."/>
            <person name="Zhao J."/>
            <person name="Shang C."/>
            <person name="Ma Y."/>
            <person name="Wu B."/>
            <person name="Wang M."/>
            <person name="Gao L."/>
            <person name="Sun D."/>
            <person name="Zhang P."/>
            <person name="Guo F."/>
            <person name="Wang W."/>
            <person name="Li Y."/>
            <person name="Wang J."/>
            <person name="Varshney R.K."/>
            <person name="Wang J."/>
            <person name="Ling H.Q."/>
            <person name="Wan P."/>
        </authorList>
    </citation>
    <scope>NUCLEOTIDE SEQUENCE</scope>
    <source>
        <strain evidence="7">cv. Jingnong 6</strain>
    </source>
</reference>
<name>A0A0L9TP07_PHAAN</name>
<dbReference type="EMBL" id="JABFOF010000001">
    <property type="protein sequence ID" value="KAG2409061.1"/>
    <property type="molecule type" value="Genomic_DNA"/>
</dbReference>
<accession>A0A0L9TP07</accession>
<protein>
    <submittedName>
        <fullName evidence="5">Mannose/glucose-specific lectin</fullName>
    </submittedName>
</protein>